<gene>
    <name evidence="2" type="ORF">DILT_LOCUS13945</name>
</gene>
<organism evidence="2 3">
    <name type="scientific">Dibothriocephalus latus</name>
    <name type="common">Fish tapeworm</name>
    <name type="synonym">Diphyllobothrium latum</name>
    <dbReference type="NCBI Taxonomy" id="60516"/>
    <lineage>
        <taxon>Eukaryota</taxon>
        <taxon>Metazoa</taxon>
        <taxon>Spiralia</taxon>
        <taxon>Lophotrochozoa</taxon>
        <taxon>Platyhelminthes</taxon>
        <taxon>Cestoda</taxon>
        <taxon>Eucestoda</taxon>
        <taxon>Diphyllobothriidea</taxon>
        <taxon>Diphyllobothriidae</taxon>
        <taxon>Dibothriocephalus</taxon>
    </lineage>
</organism>
<proteinExistence type="predicted"/>
<dbReference type="AlphaFoldDB" id="A0A3P7MHR3"/>
<evidence type="ECO:0000313" key="2">
    <source>
        <dbReference type="EMBL" id="VDN21968.1"/>
    </source>
</evidence>
<dbReference type="EMBL" id="UYRU01072210">
    <property type="protein sequence ID" value="VDN21968.1"/>
    <property type="molecule type" value="Genomic_DNA"/>
</dbReference>
<accession>A0A3P7MHR3</accession>
<sequence>PPVPNNPPLGQRRKLPPRTRPPPPLVDEFIDLVECCDEDDAPGNQSERQMTPLVTVARPDSTPPPDLDQMEEGGGGGRSPTVDDHLSEVAQLSYPACLSTPNIHSTTHHNILYAVSFLNKVSPHTLDLQFPHIAVLFIHYKSTGRNGFAVTRGEEVIISTSHMPGPQMASVRG</sequence>
<protein>
    <submittedName>
        <fullName evidence="2">Uncharacterized protein</fullName>
    </submittedName>
</protein>
<feature type="region of interest" description="Disordered" evidence="1">
    <location>
        <begin position="1"/>
        <end position="83"/>
    </location>
</feature>
<feature type="compositionally biased region" description="Acidic residues" evidence="1">
    <location>
        <begin position="28"/>
        <end position="41"/>
    </location>
</feature>
<feature type="non-terminal residue" evidence="2">
    <location>
        <position position="1"/>
    </location>
</feature>
<dbReference type="Proteomes" id="UP000281553">
    <property type="component" value="Unassembled WGS sequence"/>
</dbReference>
<evidence type="ECO:0000256" key="1">
    <source>
        <dbReference type="SAM" id="MobiDB-lite"/>
    </source>
</evidence>
<keyword evidence="3" id="KW-1185">Reference proteome</keyword>
<reference evidence="2 3" key="1">
    <citation type="submission" date="2018-11" db="EMBL/GenBank/DDBJ databases">
        <authorList>
            <consortium name="Pathogen Informatics"/>
        </authorList>
    </citation>
    <scope>NUCLEOTIDE SEQUENCE [LARGE SCALE GENOMIC DNA]</scope>
</reference>
<name>A0A3P7MHR3_DIBLA</name>
<evidence type="ECO:0000313" key="3">
    <source>
        <dbReference type="Proteomes" id="UP000281553"/>
    </source>
</evidence>